<dbReference type="InterPro" id="IPR036890">
    <property type="entry name" value="HATPase_C_sf"/>
</dbReference>
<comment type="caution">
    <text evidence="14">The sequence shown here is derived from an EMBL/GenBank/DDBJ whole genome shotgun (WGS) entry which is preliminary data.</text>
</comment>
<evidence type="ECO:0000256" key="9">
    <source>
        <dbReference type="PROSITE-ProRule" id="PRU00169"/>
    </source>
</evidence>
<evidence type="ECO:0000256" key="8">
    <source>
        <dbReference type="ARBA" id="ARBA00070152"/>
    </source>
</evidence>
<dbReference type="CDD" id="cd16922">
    <property type="entry name" value="HATPase_EvgS-ArcB-TorS-like"/>
    <property type="match status" value="1"/>
</dbReference>
<comment type="function">
    <text evidence="7">Member of the two-component regulatory system BvgS/BvgA. Phosphorylates BvgA via a four-step phosphorelay in response to environmental signals.</text>
</comment>
<evidence type="ECO:0000256" key="4">
    <source>
        <dbReference type="ARBA" id="ARBA00022729"/>
    </source>
</evidence>
<dbReference type="InterPro" id="IPR011006">
    <property type="entry name" value="CheY-like_superfamily"/>
</dbReference>
<keyword evidence="11" id="KW-0472">Membrane</keyword>
<dbReference type="InterPro" id="IPR008207">
    <property type="entry name" value="Sig_transdc_His_kin_Hpt_dom"/>
</dbReference>
<dbReference type="GO" id="GO:0000155">
    <property type="term" value="F:phosphorelay sensor kinase activity"/>
    <property type="evidence" value="ECO:0007669"/>
    <property type="project" value="InterPro"/>
</dbReference>
<dbReference type="InterPro" id="IPR005467">
    <property type="entry name" value="His_kinase_dom"/>
</dbReference>
<proteinExistence type="predicted"/>
<feature type="region of interest" description="Disordered" evidence="10">
    <location>
        <begin position="773"/>
        <end position="794"/>
    </location>
</feature>
<evidence type="ECO:0000256" key="2">
    <source>
        <dbReference type="ARBA" id="ARBA00012438"/>
    </source>
</evidence>
<dbReference type="CDD" id="cd12914">
    <property type="entry name" value="PDC1_DGC_like"/>
    <property type="match status" value="1"/>
</dbReference>
<dbReference type="Pfam" id="PF01627">
    <property type="entry name" value="Hpt"/>
    <property type="match status" value="1"/>
</dbReference>
<accession>A0A848FE94</accession>
<evidence type="ECO:0000313" key="15">
    <source>
        <dbReference type="Proteomes" id="UP000574067"/>
    </source>
</evidence>
<dbReference type="Gene3D" id="3.30.450.20">
    <property type="entry name" value="PAS domain"/>
    <property type="match status" value="2"/>
</dbReference>
<dbReference type="EMBL" id="JABBFW010000020">
    <property type="protein sequence ID" value="NML17622.1"/>
    <property type="molecule type" value="Genomic_DNA"/>
</dbReference>
<gene>
    <name evidence="14" type="ORF">HHL10_21875</name>
</gene>
<dbReference type="CDD" id="cd17546">
    <property type="entry name" value="REC_hyHK_CKI1_RcsC-like"/>
    <property type="match status" value="1"/>
</dbReference>
<dbReference type="InterPro" id="IPR054327">
    <property type="entry name" value="His-kinase-like_sensor"/>
</dbReference>
<dbReference type="PROSITE" id="PS50110">
    <property type="entry name" value="RESPONSE_REGULATORY"/>
    <property type="match status" value="1"/>
</dbReference>
<keyword evidence="4" id="KW-0732">Signal</keyword>
<dbReference type="PRINTS" id="PR00344">
    <property type="entry name" value="BCTRLSENSOR"/>
</dbReference>
<feature type="modified residue" description="4-aspartylphosphate" evidence="9">
    <location>
        <position position="702"/>
    </location>
</feature>
<evidence type="ECO:0000313" key="14">
    <source>
        <dbReference type="EMBL" id="NML17622.1"/>
    </source>
</evidence>
<dbReference type="AlphaFoldDB" id="A0A848FE94"/>
<keyword evidence="5" id="KW-0902">Two-component regulatory system</keyword>
<dbReference type="Gene3D" id="3.40.50.2300">
    <property type="match status" value="1"/>
</dbReference>
<keyword evidence="15" id="KW-1185">Reference proteome</keyword>
<organism evidence="14 15">
    <name type="scientific">Azohydromonas caseinilytica</name>
    <dbReference type="NCBI Taxonomy" id="2728836"/>
    <lineage>
        <taxon>Bacteria</taxon>
        <taxon>Pseudomonadati</taxon>
        <taxon>Pseudomonadota</taxon>
        <taxon>Betaproteobacteria</taxon>
        <taxon>Burkholderiales</taxon>
        <taxon>Sphaerotilaceae</taxon>
        <taxon>Azohydromonas</taxon>
    </lineage>
</organism>
<dbReference type="CDD" id="cd12915">
    <property type="entry name" value="PDC2_DGC_like"/>
    <property type="match status" value="1"/>
</dbReference>
<dbReference type="SUPFAM" id="SSF47384">
    <property type="entry name" value="Homodimeric domain of signal transducing histidine kinase"/>
    <property type="match status" value="1"/>
</dbReference>
<dbReference type="CDD" id="cd00082">
    <property type="entry name" value="HisKA"/>
    <property type="match status" value="1"/>
</dbReference>
<evidence type="ECO:0000256" key="1">
    <source>
        <dbReference type="ARBA" id="ARBA00000085"/>
    </source>
</evidence>
<dbReference type="PANTHER" id="PTHR45339:SF5">
    <property type="entry name" value="HISTIDINE KINASE"/>
    <property type="match status" value="1"/>
</dbReference>
<dbReference type="GO" id="GO:0005886">
    <property type="term" value="C:plasma membrane"/>
    <property type="evidence" value="ECO:0007669"/>
    <property type="project" value="UniProtKB-SubCell"/>
</dbReference>
<evidence type="ECO:0000259" key="13">
    <source>
        <dbReference type="PROSITE" id="PS50110"/>
    </source>
</evidence>
<dbReference type="PROSITE" id="PS50109">
    <property type="entry name" value="HIS_KIN"/>
    <property type="match status" value="1"/>
</dbReference>
<dbReference type="EC" id="2.7.13.3" evidence="2"/>
<feature type="transmembrane region" description="Helical" evidence="11">
    <location>
        <begin position="307"/>
        <end position="329"/>
    </location>
</feature>
<dbReference type="InterPro" id="IPR004358">
    <property type="entry name" value="Sig_transdc_His_kin-like_C"/>
</dbReference>
<dbReference type="InterPro" id="IPR003594">
    <property type="entry name" value="HATPase_dom"/>
</dbReference>
<feature type="region of interest" description="Disordered" evidence="10">
    <location>
        <begin position="1"/>
        <end position="25"/>
    </location>
</feature>
<evidence type="ECO:0000256" key="6">
    <source>
        <dbReference type="ARBA" id="ARBA00023026"/>
    </source>
</evidence>
<keyword evidence="3 9" id="KW-0597">Phosphoprotein</keyword>
<dbReference type="PANTHER" id="PTHR45339">
    <property type="entry name" value="HYBRID SIGNAL TRANSDUCTION HISTIDINE KINASE J"/>
    <property type="match status" value="1"/>
</dbReference>
<protein>
    <recommendedName>
        <fullName evidence="8">Virulence sensor protein BvgS</fullName>
        <ecNumber evidence="2">2.7.13.3</ecNumber>
    </recommendedName>
</protein>
<comment type="catalytic activity">
    <reaction evidence="1">
        <text>ATP + protein L-histidine = ADP + protein N-phospho-L-histidine.</text>
        <dbReference type="EC" id="2.7.13.3"/>
    </reaction>
</comment>
<dbReference type="SMART" id="SM00448">
    <property type="entry name" value="REC"/>
    <property type="match status" value="1"/>
</dbReference>
<evidence type="ECO:0000256" key="10">
    <source>
        <dbReference type="SAM" id="MobiDB-lite"/>
    </source>
</evidence>
<dbReference type="InterPro" id="IPR036641">
    <property type="entry name" value="HPT_dom_sf"/>
</dbReference>
<feature type="transmembrane region" description="Helical" evidence="11">
    <location>
        <begin position="33"/>
        <end position="52"/>
    </location>
</feature>
<dbReference type="FunFam" id="3.30.565.10:FF:000010">
    <property type="entry name" value="Sensor histidine kinase RcsC"/>
    <property type="match status" value="1"/>
</dbReference>
<keyword evidence="6" id="KW-0843">Virulence</keyword>
<dbReference type="Pfam" id="PF00512">
    <property type="entry name" value="HisKA"/>
    <property type="match status" value="1"/>
</dbReference>
<feature type="domain" description="Histidine kinase" evidence="12">
    <location>
        <begin position="383"/>
        <end position="604"/>
    </location>
</feature>
<keyword evidence="11" id="KW-0812">Transmembrane</keyword>
<dbReference type="Pfam" id="PF00072">
    <property type="entry name" value="Response_reg"/>
    <property type="match status" value="1"/>
</dbReference>
<dbReference type="SMART" id="SM00387">
    <property type="entry name" value="HATPase_c"/>
    <property type="match status" value="1"/>
</dbReference>
<keyword evidence="11" id="KW-1133">Transmembrane helix</keyword>
<evidence type="ECO:0000256" key="11">
    <source>
        <dbReference type="SAM" id="Phobius"/>
    </source>
</evidence>
<name>A0A848FE94_9BURK</name>
<dbReference type="Gene3D" id="1.10.287.130">
    <property type="match status" value="1"/>
</dbReference>
<dbReference type="SUPFAM" id="SSF52172">
    <property type="entry name" value="CheY-like"/>
    <property type="match status" value="1"/>
</dbReference>
<dbReference type="InterPro" id="IPR001789">
    <property type="entry name" value="Sig_transdc_resp-reg_receiver"/>
</dbReference>
<evidence type="ECO:0000259" key="12">
    <source>
        <dbReference type="PROSITE" id="PS50109"/>
    </source>
</evidence>
<dbReference type="SUPFAM" id="SSF55874">
    <property type="entry name" value="ATPase domain of HSP90 chaperone/DNA topoisomerase II/histidine kinase"/>
    <property type="match status" value="1"/>
</dbReference>
<evidence type="ECO:0000256" key="3">
    <source>
        <dbReference type="ARBA" id="ARBA00022553"/>
    </source>
</evidence>
<dbReference type="Pfam" id="PF22588">
    <property type="entry name" value="dCache_1_like"/>
    <property type="match status" value="1"/>
</dbReference>
<dbReference type="GO" id="GO:0005524">
    <property type="term" value="F:ATP binding"/>
    <property type="evidence" value="ECO:0007669"/>
    <property type="project" value="UniProtKB-KW"/>
</dbReference>
<sequence>MADTAVPSGLGAALAPEPPPPTPPARRARWQPYVLFVATITLLVGVLLAYALSYEQRQVRERAVLATQNFATLVDRQLSAVFDKTDVALRTATWVYESEAAERGLRAEAFNRFLAHQQSLLPEAVSLRVAGSDGIVRFGVEPGSAPVSQADQDFFIRARDSAAPALIVSGPLEGRISQQWVIVLARRLNAPDGSFAGVVYAGLATAELGRILSAISLGPHGAATIRTTDLALVHRHPATRDAVGNRNVSAQLQRVLQAAPEGGTYVATTPLDGIERSNAYRRLQAYPFYVLIGLATEDYLGEWRDNALTLSALGGLVVALTAIATVLIYRAAERQQAALDERTRAHAAIQQLLAERTRLNEALSRRADEALAASRAKSDFLANMSHEIRTPMNAVLGLVYLLEREPLSAAARELVRKVHNAGRTLLGIINDVLDYSKIEAGRLELEDAPFELADVLDNLSTVMAATAGAKSLELVIHPPPPGAQHLRGDALRLEQILVNLTGNAIKFTERGHVDVSLRIEADDGPKLTLRFVVRDTGIGISPRQQREIFAPFSQADASTTRRFGGTGLGLTICRRLVEMMGGEIGLRSVPGSGSEFWFTVQLRREEPPAPAAEPGTPMAGLEVPSADDRPVAREALRQAAGTGQAPLRGLHLLVVDDSEINREVAQGIFGAEGARVSLAQDGQQALDWLRAHGRAVDIVLMDVQMPVMDGHEATRAIRSMPALAGLPVVALTAGAFQSEQEAARANGMDDFIAKPINVAAAVAVILRLTGRPGAPGRAGTPPFPGPADGGRRAGDADAGFPGLDIARGVGIWDDPALYARCLRVFDQEFANCIHDLGTAEAGAAAALAHKLKGAAATLALDGVAAAAAAVEQALRAGEPPRQALARLEGALTVTLASIRRYAGQAVGD</sequence>
<dbReference type="Gene3D" id="1.20.120.160">
    <property type="entry name" value="HPT domain"/>
    <property type="match status" value="1"/>
</dbReference>
<dbReference type="InterPro" id="IPR003661">
    <property type="entry name" value="HisK_dim/P_dom"/>
</dbReference>
<evidence type="ECO:0000256" key="7">
    <source>
        <dbReference type="ARBA" id="ARBA00058004"/>
    </source>
</evidence>
<dbReference type="InterPro" id="IPR036097">
    <property type="entry name" value="HisK_dim/P_sf"/>
</dbReference>
<dbReference type="Pfam" id="PF02518">
    <property type="entry name" value="HATPase_c"/>
    <property type="match status" value="1"/>
</dbReference>
<reference evidence="14 15" key="1">
    <citation type="submission" date="2020-04" db="EMBL/GenBank/DDBJ databases">
        <title>Azohydromonas sp. isolated from soil.</title>
        <authorList>
            <person name="Dahal R.H."/>
        </authorList>
    </citation>
    <scope>NUCLEOTIDE SEQUENCE [LARGE SCALE GENOMIC DNA]</scope>
    <source>
        <strain evidence="14 15">G-1-1-14</strain>
    </source>
</reference>
<evidence type="ECO:0000256" key="5">
    <source>
        <dbReference type="ARBA" id="ARBA00023012"/>
    </source>
</evidence>
<dbReference type="Gene3D" id="3.30.565.10">
    <property type="entry name" value="Histidine kinase-like ATPase, C-terminal domain"/>
    <property type="match status" value="1"/>
</dbReference>
<dbReference type="Proteomes" id="UP000574067">
    <property type="component" value="Unassembled WGS sequence"/>
</dbReference>
<dbReference type="SUPFAM" id="SSF47226">
    <property type="entry name" value="Histidine-containing phosphotransfer domain, HPT domain"/>
    <property type="match status" value="1"/>
</dbReference>
<dbReference type="SMART" id="SM00388">
    <property type="entry name" value="HisKA"/>
    <property type="match status" value="1"/>
</dbReference>
<feature type="domain" description="Response regulatory" evidence="13">
    <location>
        <begin position="651"/>
        <end position="769"/>
    </location>
</feature>
<dbReference type="RefSeq" id="WP_169162523.1">
    <property type="nucleotide sequence ID" value="NZ_JABBFW010000020.1"/>
</dbReference>